<dbReference type="RefSeq" id="XP_022716034.1">
    <property type="nucleotide sequence ID" value="XM_022860299.1"/>
</dbReference>
<feature type="domain" description="Apple" evidence="27">
    <location>
        <begin position="338"/>
        <end position="420"/>
    </location>
</feature>
<keyword evidence="2" id="KW-1003">Cell membrane</keyword>
<dbReference type="GO" id="GO:0048544">
    <property type="term" value="P:recognition of pollen"/>
    <property type="evidence" value="ECO:0007669"/>
    <property type="project" value="InterPro"/>
</dbReference>
<dbReference type="InterPro" id="IPR003609">
    <property type="entry name" value="Pan_app"/>
</dbReference>
<dbReference type="InterPro" id="IPR000742">
    <property type="entry name" value="EGF"/>
</dbReference>
<keyword evidence="13 22" id="KW-0472">Membrane</keyword>
<evidence type="ECO:0000256" key="9">
    <source>
        <dbReference type="ARBA" id="ARBA00022741"/>
    </source>
</evidence>
<keyword evidence="12 22" id="KW-1133">Transmembrane helix</keyword>
<dbReference type="SMART" id="SM00473">
    <property type="entry name" value="PAN_AP"/>
    <property type="match status" value="1"/>
</dbReference>
<dbReference type="PIRSF" id="PIRSF000641">
    <property type="entry name" value="SRK"/>
    <property type="match status" value="1"/>
</dbReference>
<evidence type="ECO:0000256" key="6">
    <source>
        <dbReference type="ARBA" id="ARBA00022692"/>
    </source>
</evidence>
<evidence type="ECO:0000256" key="7">
    <source>
        <dbReference type="ARBA" id="ARBA00022729"/>
    </source>
</evidence>
<dbReference type="CDD" id="cd14066">
    <property type="entry name" value="STKc_IRAK"/>
    <property type="match status" value="1"/>
</dbReference>
<evidence type="ECO:0000256" key="2">
    <source>
        <dbReference type="ARBA" id="ARBA00022475"/>
    </source>
</evidence>
<evidence type="ECO:0000313" key="29">
    <source>
        <dbReference type="RefSeq" id="XP_022716034.1"/>
    </source>
</evidence>
<feature type="compositionally biased region" description="Polar residues" evidence="21">
    <location>
        <begin position="803"/>
        <end position="823"/>
    </location>
</feature>
<keyword evidence="8" id="KW-0430">Lectin</keyword>
<evidence type="ECO:0000256" key="14">
    <source>
        <dbReference type="ARBA" id="ARBA00023157"/>
    </source>
</evidence>
<sequence length="823" mass="91978">MNPVKWFVKALLLSCFFHLSLSFDTITSQHSIKDGDVVVSSGNTFALGFFSPGNTKYRYVGIWYYQIPKKTVVWVANREHPINDTSGTLSISSQGNLVLYQKNQTILVWSTNPSVTHSKNSVARLLDSGNLLLVHNGTTFWQSFDYPSNTVLPFMKIGLNLSTGLNRFVTPWKSPDNPGIGNYTYKIDPSGFPQLCFYKGSVKFWRGGSWTGRRWVGVPEMTRSHIFNFSFVYNNEEIFLMFGINNASIISILVANETGLLTRFTWNPEDQRWVLVWSAPKEECDYYGHCGPNSNCDQTHEDKLECSCLPGFEPKSPQTWFLRDWSAGCARKRNASICQHGEGFVKVARVKVPDTAVANADMSLGLKQCKDKCLRNCSCTAYASAFSELNGETGCLTWHGDLVDIKTYRDAGQDIYIRVDAVDLASYKKNGTISKKQLVTILVVSVAVMLSMVAFAFILVRRIRRGRKRRPPLSFTASPTHLEDPLNGKNAELPLFNLGTIAAATNNFSSDNKLGQGGFGPVYKGILSGKETAVKRLSKSSGQGIEEFKNEVTLIAKLQHRNLVRILGCCIEKEEKMLIYEYLPNKSLDSFIFDERKRSLLDWGTRFKIFCGIARGIVYLHQDSRLRIIHRDLKASNILLDAEMNPKISDFGMARIFGGDQVEAKTKRVVGTYGYMSPEYAMQGHFSVKSDVYSFGVLLLEIITGRRNIGYYPDSPTSNFIGHVWEVWRNGKAMEIIDSLLGGTYPVAEVLRCIQIGLLCVQDSATDRPKMSVVVAMLGNDASLPSPKQPAFIIKKTNKNDETGSSEGTGSVNEVTLTMPQAR</sequence>
<keyword evidence="15" id="KW-0675">Receptor</keyword>
<dbReference type="GO" id="GO:0030246">
    <property type="term" value="F:carbohydrate binding"/>
    <property type="evidence" value="ECO:0007669"/>
    <property type="project" value="UniProtKB-KW"/>
</dbReference>
<feature type="region of interest" description="Disordered" evidence="21">
    <location>
        <begin position="797"/>
        <end position="823"/>
    </location>
</feature>
<evidence type="ECO:0000256" key="11">
    <source>
        <dbReference type="ARBA" id="ARBA00022840"/>
    </source>
</evidence>
<dbReference type="InterPro" id="IPR021820">
    <property type="entry name" value="S-locus_recpt_kinase_C"/>
</dbReference>
<dbReference type="PROSITE" id="PS50948">
    <property type="entry name" value="PAN"/>
    <property type="match status" value="1"/>
</dbReference>
<evidence type="ECO:0000256" key="3">
    <source>
        <dbReference type="ARBA" id="ARBA00022527"/>
    </source>
</evidence>
<evidence type="ECO:0000256" key="18">
    <source>
        <dbReference type="ARBA" id="ARBA00048679"/>
    </source>
</evidence>
<dbReference type="InterPro" id="IPR024171">
    <property type="entry name" value="SRK-like_kinase"/>
</dbReference>
<proteinExistence type="inferred from homology"/>
<dbReference type="InterPro" id="IPR001480">
    <property type="entry name" value="Bulb-type_lectin_dom"/>
</dbReference>
<keyword evidence="16" id="KW-0325">Glycoprotein</keyword>
<evidence type="ECO:0000256" key="16">
    <source>
        <dbReference type="ARBA" id="ARBA00023180"/>
    </source>
</evidence>
<dbReference type="PROSITE" id="PS50011">
    <property type="entry name" value="PROTEIN_KINASE_DOM"/>
    <property type="match status" value="1"/>
</dbReference>
<name>A0A6P5WJB9_DURZI</name>
<dbReference type="SUPFAM" id="SSF56112">
    <property type="entry name" value="Protein kinase-like (PK-like)"/>
    <property type="match status" value="1"/>
</dbReference>
<dbReference type="CDD" id="cd01098">
    <property type="entry name" value="PAN_AP_plant"/>
    <property type="match status" value="1"/>
</dbReference>
<dbReference type="Pfam" id="PF08276">
    <property type="entry name" value="PAN_2"/>
    <property type="match status" value="1"/>
</dbReference>
<evidence type="ECO:0000256" key="4">
    <source>
        <dbReference type="ARBA" id="ARBA00022536"/>
    </source>
</evidence>
<reference evidence="29" key="1">
    <citation type="submission" date="2025-08" db="UniProtKB">
        <authorList>
            <consortium name="RefSeq"/>
        </authorList>
    </citation>
    <scope>IDENTIFICATION</scope>
    <source>
        <tissue evidence="29">Fruit stalk</tissue>
    </source>
</reference>
<comment type="caution">
    <text evidence="20">Lacks conserved residue(s) required for the propagation of feature annotation.</text>
</comment>
<dbReference type="PROSITE" id="PS00108">
    <property type="entry name" value="PROTEIN_KINASE_ST"/>
    <property type="match status" value="1"/>
</dbReference>
<dbReference type="PROSITE" id="PS50927">
    <property type="entry name" value="BULB_LECTIN"/>
    <property type="match status" value="1"/>
</dbReference>
<dbReference type="Proteomes" id="UP000515121">
    <property type="component" value="Unplaced"/>
</dbReference>
<keyword evidence="5 19" id="KW-0808">Transferase</keyword>
<dbReference type="FunFam" id="3.30.200.20:FF:000330">
    <property type="entry name" value="G-type lectin S-receptor-like serine/threonine-protein kinase At4g03230"/>
    <property type="match status" value="1"/>
</dbReference>
<accession>A0A6P5WJB9</accession>
<feature type="signal peptide" evidence="23">
    <location>
        <begin position="1"/>
        <end position="22"/>
    </location>
</feature>
<dbReference type="SUPFAM" id="SSF51110">
    <property type="entry name" value="alpha-D-mannose-specific plant lectins"/>
    <property type="match status" value="1"/>
</dbReference>
<evidence type="ECO:0000256" key="10">
    <source>
        <dbReference type="ARBA" id="ARBA00022777"/>
    </source>
</evidence>
<keyword evidence="7 23" id="KW-0732">Signal</keyword>
<keyword evidence="9 19" id="KW-0547">Nucleotide-binding</keyword>
<dbReference type="Gene3D" id="1.10.510.10">
    <property type="entry name" value="Transferase(Phosphotransferase) domain 1"/>
    <property type="match status" value="1"/>
</dbReference>
<organism evidence="28 29">
    <name type="scientific">Durio zibethinus</name>
    <name type="common">Durian</name>
    <dbReference type="NCBI Taxonomy" id="66656"/>
    <lineage>
        <taxon>Eukaryota</taxon>
        <taxon>Viridiplantae</taxon>
        <taxon>Streptophyta</taxon>
        <taxon>Embryophyta</taxon>
        <taxon>Tracheophyta</taxon>
        <taxon>Spermatophyta</taxon>
        <taxon>Magnoliopsida</taxon>
        <taxon>eudicotyledons</taxon>
        <taxon>Gunneridae</taxon>
        <taxon>Pentapetalae</taxon>
        <taxon>rosids</taxon>
        <taxon>malvids</taxon>
        <taxon>Malvales</taxon>
        <taxon>Malvaceae</taxon>
        <taxon>Helicteroideae</taxon>
        <taxon>Durio</taxon>
    </lineage>
</organism>
<dbReference type="Gene3D" id="2.90.10.10">
    <property type="entry name" value="Bulb-type lectin domain"/>
    <property type="match status" value="1"/>
</dbReference>
<protein>
    <recommendedName>
        <fullName evidence="19">Receptor-like serine/threonine-protein kinase</fullName>
        <ecNumber evidence="19">2.7.11.1</ecNumber>
    </recommendedName>
</protein>
<dbReference type="EC" id="2.7.11.1" evidence="19"/>
<comment type="similarity">
    <text evidence="19">Belongs to the protein kinase superfamily. Ser/Thr protein kinase family.</text>
</comment>
<evidence type="ECO:0000259" key="24">
    <source>
        <dbReference type="PROSITE" id="PS50011"/>
    </source>
</evidence>
<dbReference type="InterPro" id="IPR000858">
    <property type="entry name" value="S_locus_glycoprot_dom"/>
</dbReference>
<evidence type="ECO:0000256" key="15">
    <source>
        <dbReference type="ARBA" id="ARBA00023170"/>
    </source>
</evidence>
<dbReference type="Pfam" id="PF11883">
    <property type="entry name" value="DUF3403"/>
    <property type="match status" value="1"/>
</dbReference>
<evidence type="ECO:0000259" key="25">
    <source>
        <dbReference type="PROSITE" id="PS50026"/>
    </source>
</evidence>
<dbReference type="PROSITE" id="PS50026">
    <property type="entry name" value="EGF_3"/>
    <property type="match status" value="1"/>
</dbReference>
<dbReference type="InterPro" id="IPR008271">
    <property type="entry name" value="Ser/Thr_kinase_AS"/>
</dbReference>
<keyword evidence="4 20" id="KW-0245">EGF-like domain</keyword>
<dbReference type="GO" id="GO:0004674">
    <property type="term" value="F:protein serine/threonine kinase activity"/>
    <property type="evidence" value="ECO:0007669"/>
    <property type="project" value="UniProtKB-KW"/>
</dbReference>
<dbReference type="Pfam" id="PF01453">
    <property type="entry name" value="B_lectin"/>
    <property type="match status" value="1"/>
</dbReference>
<keyword evidence="3 19" id="KW-0723">Serine/threonine-protein kinase</keyword>
<keyword evidence="10 19" id="KW-0418">Kinase</keyword>
<dbReference type="Gene3D" id="3.30.200.20">
    <property type="entry name" value="Phosphorylase Kinase, domain 1"/>
    <property type="match status" value="1"/>
</dbReference>
<evidence type="ECO:0000259" key="27">
    <source>
        <dbReference type="PROSITE" id="PS50948"/>
    </source>
</evidence>
<feature type="chain" id="PRO_5027731253" description="Receptor-like serine/threonine-protein kinase" evidence="23">
    <location>
        <begin position="23"/>
        <end position="823"/>
    </location>
</feature>
<keyword evidence="28" id="KW-1185">Reference proteome</keyword>
<comment type="catalytic activity">
    <reaction evidence="17 19">
        <text>L-threonyl-[protein] + ATP = O-phospho-L-threonyl-[protein] + ADP + H(+)</text>
        <dbReference type="Rhea" id="RHEA:46608"/>
        <dbReference type="Rhea" id="RHEA-COMP:11060"/>
        <dbReference type="Rhea" id="RHEA-COMP:11605"/>
        <dbReference type="ChEBI" id="CHEBI:15378"/>
        <dbReference type="ChEBI" id="CHEBI:30013"/>
        <dbReference type="ChEBI" id="CHEBI:30616"/>
        <dbReference type="ChEBI" id="CHEBI:61977"/>
        <dbReference type="ChEBI" id="CHEBI:456216"/>
        <dbReference type="EC" id="2.7.11.1"/>
    </reaction>
</comment>
<evidence type="ECO:0000256" key="17">
    <source>
        <dbReference type="ARBA" id="ARBA00047899"/>
    </source>
</evidence>
<evidence type="ECO:0000256" key="23">
    <source>
        <dbReference type="SAM" id="SignalP"/>
    </source>
</evidence>
<dbReference type="GO" id="GO:0005886">
    <property type="term" value="C:plasma membrane"/>
    <property type="evidence" value="ECO:0007669"/>
    <property type="project" value="UniProtKB-SubCell"/>
</dbReference>
<keyword evidence="6 22" id="KW-0812">Transmembrane</keyword>
<evidence type="ECO:0000256" key="22">
    <source>
        <dbReference type="SAM" id="Phobius"/>
    </source>
</evidence>
<feature type="transmembrane region" description="Helical" evidence="22">
    <location>
        <begin position="438"/>
        <end position="460"/>
    </location>
</feature>
<feature type="domain" description="EGF-like" evidence="25">
    <location>
        <begin position="280"/>
        <end position="318"/>
    </location>
</feature>
<evidence type="ECO:0000256" key="20">
    <source>
        <dbReference type="PROSITE-ProRule" id="PRU00076"/>
    </source>
</evidence>
<gene>
    <name evidence="29" type="primary">LOC111275136</name>
</gene>
<dbReference type="InterPro" id="IPR036426">
    <property type="entry name" value="Bulb-type_lectin_dom_sf"/>
</dbReference>
<dbReference type="CDD" id="cd00028">
    <property type="entry name" value="B_lectin"/>
    <property type="match status" value="1"/>
</dbReference>
<dbReference type="GeneID" id="111275136"/>
<dbReference type="FunFam" id="2.90.10.10:FF:000005">
    <property type="entry name" value="G-type lectin S-receptor-like serine/threonine-protein kinase"/>
    <property type="match status" value="1"/>
</dbReference>
<evidence type="ECO:0000256" key="8">
    <source>
        <dbReference type="ARBA" id="ARBA00022734"/>
    </source>
</evidence>
<dbReference type="SMART" id="SM00108">
    <property type="entry name" value="B_lectin"/>
    <property type="match status" value="1"/>
</dbReference>
<dbReference type="AlphaFoldDB" id="A0A6P5WJB9"/>
<evidence type="ECO:0000313" key="28">
    <source>
        <dbReference type="Proteomes" id="UP000515121"/>
    </source>
</evidence>
<keyword evidence="11 19" id="KW-0067">ATP-binding</keyword>
<dbReference type="Pfam" id="PF00954">
    <property type="entry name" value="S_locus_glycop"/>
    <property type="match status" value="1"/>
</dbReference>
<evidence type="ECO:0000256" key="13">
    <source>
        <dbReference type="ARBA" id="ARBA00023136"/>
    </source>
</evidence>
<evidence type="ECO:0000256" key="21">
    <source>
        <dbReference type="SAM" id="MobiDB-lite"/>
    </source>
</evidence>
<dbReference type="InterPro" id="IPR000719">
    <property type="entry name" value="Prot_kinase_dom"/>
</dbReference>
<dbReference type="OrthoDB" id="1933550at2759"/>
<dbReference type="Pfam" id="PF07714">
    <property type="entry name" value="PK_Tyr_Ser-Thr"/>
    <property type="match status" value="1"/>
</dbReference>
<comment type="catalytic activity">
    <reaction evidence="18 19">
        <text>L-seryl-[protein] + ATP = O-phospho-L-seryl-[protein] + ADP + H(+)</text>
        <dbReference type="Rhea" id="RHEA:17989"/>
        <dbReference type="Rhea" id="RHEA-COMP:9863"/>
        <dbReference type="Rhea" id="RHEA-COMP:11604"/>
        <dbReference type="ChEBI" id="CHEBI:15378"/>
        <dbReference type="ChEBI" id="CHEBI:29999"/>
        <dbReference type="ChEBI" id="CHEBI:30616"/>
        <dbReference type="ChEBI" id="CHEBI:83421"/>
        <dbReference type="ChEBI" id="CHEBI:456216"/>
        <dbReference type="EC" id="2.7.11.1"/>
    </reaction>
</comment>
<dbReference type="InterPro" id="IPR001245">
    <property type="entry name" value="Ser-Thr/Tyr_kinase_cat_dom"/>
</dbReference>
<dbReference type="InterPro" id="IPR011009">
    <property type="entry name" value="Kinase-like_dom_sf"/>
</dbReference>
<feature type="domain" description="Protein kinase" evidence="24">
    <location>
        <begin position="508"/>
        <end position="823"/>
    </location>
</feature>
<evidence type="ECO:0000256" key="1">
    <source>
        <dbReference type="ARBA" id="ARBA00004251"/>
    </source>
</evidence>
<dbReference type="PANTHER" id="PTHR27002:SF1095">
    <property type="entry name" value="G-TYPE LECTIN S-RECEPTOR-LIKE SERINE_THREONINE-PROTEIN KINASE RKS1"/>
    <property type="match status" value="1"/>
</dbReference>
<dbReference type="GO" id="GO:0005524">
    <property type="term" value="F:ATP binding"/>
    <property type="evidence" value="ECO:0007669"/>
    <property type="project" value="UniProtKB-KW"/>
</dbReference>
<evidence type="ECO:0000256" key="12">
    <source>
        <dbReference type="ARBA" id="ARBA00022989"/>
    </source>
</evidence>
<dbReference type="FunFam" id="1.10.510.10:FF:000060">
    <property type="entry name" value="G-type lectin S-receptor-like serine/threonine-protein kinase"/>
    <property type="match status" value="1"/>
</dbReference>
<dbReference type="SMART" id="SM00220">
    <property type="entry name" value="S_TKc"/>
    <property type="match status" value="1"/>
</dbReference>
<evidence type="ECO:0000259" key="26">
    <source>
        <dbReference type="PROSITE" id="PS50927"/>
    </source>
</evidence>
<comment type="subcellular location">
    <subcellularLocation>
        <location evidence="1">Cell membrane</location>
        <topology evidence="1">Single-pass type I membrane protein</topology>
    </subcellularLocation>
</comment>
<feature type="domain" description="Bulb-type lectin" evidence="26">
    <location>
        <begin position="23"/>
        <end position="146"/>
    </location>
</feature>
<dbReference type="PANTHER" id="PTHR27002">
    <property type="entry name" value="RECEPTOR-LIKE SERINE/THREONINE-PROTEIN KINASE SD1-8"/>
    <property type="match status" value="1"/>
</dbReference>
<evidence type="ECO:0000256" key="19">
    <source>
        <dbReference type="PIRNR" id="PIRNR000641"/>
    </source>
</evidence>
<evidence type="ECO:0000256" key="5">
    <source>
        <dbReference type="ARBA" id="ARBA00022679"/>
    </source>
</evidence>
<keyword evidence="14" id="KW-1015">Disulfide bond</keyword>